<dbReference type="Pfam" id="PF17998">
    <property type="entry name" value="AgI_II_C2"/>
    <property type="match status" value="1"/>
</dbReference>
<sequence>MKNTRKAFKARLYVLVSILILGLFLPNFAQAEHVEVDPTNPVINEKNSLVIEKAPKKEGYTVNTFGNSRMTVTEKTEFNTSGTGNNYKYADLKKYEYSRFEKNYTSKMVEIISPTATDKVAVTYNHVGKYNGQDIGATVTYSGFTYAKVPSADYTQGILELSESMFSGYWYGNLSANNVQYNFFDAKTKESIVINNDVIVSINSLNEWEFAQYLEGTSDSKVYTTADSFVKEVEDPYDSNKTVWMGTEAEFDNFDQLGLPGFSRGTVSFQIKSNPFTIRVGKDATSHNWAVWNSLSSANFNVTPAPPTKTVSDDDEKNVEHNELNTPYVGQEMTYAVTQKVNTLGVDLLEKYTSMVFKDELPKEVDFVSAELVDQDGKKIVEPGEIKYDNQKHTVSLNASQDFLQNQVAYNGESYSLLIHVKVNENAKENESFHNQASTAINNDKSQVTNEVDTTPPTKPNLTKKIMSGEKEEDVQSANIGDTVTFKLTADLGNSKNLKSVEIQDPLENVFDYQKITVKNGDKDITDQGDVKVKEGLVSWKAKDPKSLAGQKLEAFLEVKVKDADNFSQFINVETGQIELPNIAKLLVNGEGTDSKKVIVTPSFKENTTIFKQIKKEDGSYADSKLMKKGDKVTFDINYSLSKAVNVPELVLSDDLEDVFTVTEVHVQSDQKDITTEGDLVIDKATQKVTWKAKEPAKWRGKELVLSIDATLSNDADLEAYIGEKNQYQIPNTATAKWDKEYKSNTVHVNVEQPLEIKAIPKTGAQQESWWEKIQHFFEF</sequence>
<dbReference type="NCBIfam" id="TIGR04226">
    <property type="entry name" value="RrgB_K2N_iso_D2"/>
    <property type="match status" value="3"/>
</dbReference>
<dbReference type="Proteomes" id="UP000546244">
    <property type="component" value="Unassembled WGS sequence"/>
</dbReference>
<dbReference type="AlphaFoldDB" id="A0A7X1DSF0"/>
<name>A0A7X1DSF0_9LIST</name>
<evidence type="ECO:0000259" key="2">
    <source>
        <dbReference type="Pfam" id="PF17998"/>
    </source>
</evidence>
<dbReference type="RefSeq" id="WP_185620099.1">
    <property type="nucleotide sequence ID" value="NZ_JAARMV010000008.1"/>
</dbReference>
<gene>
    <name evidence="3" type="ORF">HBP98_17045</name>
</gene>
<feature type="chain" id="PRO_5030580937" evidence="1">
    <location>
        <begin position="32"/>
        <end position="780"/>
    </location>
</feature>
<evidence type="ECO:0000313" key="4">
    <source>
        <dbReference type="Proteomes" id="UP000546244"/>
    </source>
</evidence>
<feature type="domain" description="Adhesin isopeptide-forming adherence" evidence="2">
    <location>
        <begin position="307"/>
        <end position="455"/>
    </location>
</feature>
<organism evidence="3 4">
    <name type="scientific">Listeria booriae</name>
    <dbReference type="NCBI Taxonomy" id="1552123"/>
    <lineage>
        <taxon>Bacteria</taxon>
        <taxon>Bacillati</taxon>
        <taxon>Bacillota</taxon>
        <taxon>Bacilli</taxon>
        <taxon>Bacillales</taxon>
        <taxon>Listeriaceae</taxon>
        <taxon>Listeria</taxon>
    </lineage>
</organism>
<evidence type="ECO:0000313" key="3">
    <source>
        <dbReference type="EMBL" id="MBC2373721.1"/>
    </source>
</evidence>
<protein>
    <submittedName>
        <fullName evidence="3">Isopeptide-forming domain-containing fimbrial protein</fullName>
    </submittedName>
</protein>
<proteinExistence type="predicted"/>
<feature type="signal peptide" evidence="1">
    <location>
        <begin position="1"/>
        <end position="31"/>
    </location>
</feature>
<dbReference type="InterPro" id="IPR026466">
    <property type="entry name" value="Fim_isopep_form_D2_dom"/>
</dbReference>
<evidence type="ECO:0000256" key="1">
    <source>
        <dbReference type="SAM" id="SignalP"/>
    </source>
</evidence>
<comment type="caution">
    <text evidence="3">The sequence shown here is derived from an EMBL/GenBank/DDBJ whole genome shotgun (WGS) entry which is preliminary data.</text>
</comment>
<dbReference type="EMBL" id="JAARMV010000008">
    <property type="protein sequence ID" value="MBC2373721.1"/>
    <property type="molecule type" value="Genomic_DNA"/>
</dbReference>
<reference evidence="3 4" key="1">
    <citation type="submission" date="2020-03" db="EMBL/GenBank/DDBJ databases">
        <title>Soil Listeria distribution.</title>
        <authorList>
            <person name="Liao J."/>
            <person name="Wiedmann M."/>
        </authorList>
    </citation>
    <scope>NUCLEOTIDE SEQUENCE [LARGE SCALE GENOMIC DNA]</scope>
    <source>
        <strain evidence="3 4">FSL L7-1850</strain>
    </source>
</reference>
<dbReference type="InterPro" id="IPR026345">
    <property type="entry name" value="Adh_isopep-form_adh_dom"/>
</dbReference>
<keyword evidence="1" id="KW-0732">Signal</keyword>
<accession>A0A7X1DSF0</accession>
<dbReference type="Gene3D" id="2.60.40.740">
    <property type="match status" value="3"/>
</dbReference>